<dbReference type="Proteomes" id="UP000722336">
    <property type="component" value="Unassembled WGS sequence"/>
</dbReference>
<gene>
    <name evidence="2" type="ORF">KCG44_09565</name>
</gene>
<feature type="domain" description="Transglycosylase SLT" evidence="1">
    <location>
        <begin position="502"/>
        <end position="605"/>
    </location>
</feature>
<accession>A0ABS6SF53</accession>
<evidence type="ECO:0000259" key="1">
    <source>
        <dbReference type="Pfam" id="PF01464"/>
    </source>
</evidence>
<dbReference type="EMBL" id="JAGSPA010000003">
    <property type="protein sequence ID" value="MBV7257029.1"/>
    <property type="molecule type" value="Genomic_DNA"/>
</dbReference>
<comment type="caution">
    <text evidence="2">The sequence shown here is derived from an EMBL/GenBank/DDBJ whole genome shotgun (WGS) entry which is preliminary data.</text>
</comment>
<dbReference type="PANTHER" id="PTHR37423:SF2">
    <property type="entry name" value="MEMBRANE-BOUND LYTIC MUREIN TRANSGLYCOSYLASE C"/>
    <property type="match status" value="1"/>
</dbReference>
<proteinExistence type="predicted"/>
<dbReference type="Pfam" id="PF01464">
    <property type="entry name" value="SLT"/>
    <property type="match status" value="1"/>
</dbReference>
<dbReference type="CDD" id="cd13401">
    <property type="entry name" value="Slt70-like"/>
    <property type="match status" value="1"/>
</dbReference>
<sequence>MSTPSRLLTTAGIGAMLLALPVAAMLQSQREAPVSVPQEAAPSVPAEVIVSRWERLLSPQAAPSLGEITDFLRHHPGFPNDVEIRQRAEREITVTTPVESRLAFFAVSEPLSATGRFRWADALMQAGRTDEATEQARIAWRSGGVTDDARPAFLTRFANVMRAEDHAQRADMMLWDGDLDGAAAMFSLLGPEDRTLTSIRIALQRGTKRGGDIAAARAAIQSAPDAVQRHPGYIRDLYSFYRNNSASAQARRLLAGATIAPGSAGHKNAWMLAHLEAARAAAADRQYQLAYDIAAHHGGLSFSQPLLENSAAERDTFTSIEWLAGWTALHDLGKPADAVRHFQNFSNAAKFASTRARGLYWAGRAAEAAGRADATAFYEQAARYNLVFYGQLAHERLGRELVIATGDTPTPGPDIIAGWNADPRVKAVEIYGTRGDTGKQRMFMAALADGLTRAQFPLYAQLADRWGHERFAVLNMRGADTTKPDAVIDLSWRQMTLPAEARHMWTMVHALTRQESQFELDAVSPAGARGLMQLMRPTARETAGKIGLPYRPDALTRDRGYNIRLGSTYFANMLDNWGGSHVLAIASYNAGPGNVRRWVRENGDPRTPQVDVLEWIEEIPFHETKTYVRNVMENAVIYDTIAPENRKGGPQQARLSWYLGKNDRG</sequence>
<name>A0ABS6SF53_9SPHN</name>
<keyword evidence="3" id="KW-1185">Reference proteome</keyword>
<reference evidence="2 3" key="1">
    <citation type="submission" date="2021-04" db="EMBL/GenBank/DDBJ databases">
        <authorList>
            <person name="Pira H."/>
            <person name="Risdian C."/>
            <person name="Wink J."/>
        </authorList>
    </citation>
    <scope>NUCLEOTIDE SEQUENCE [LARGE SCALE GENOMIC DNA]</scope>
    <source>
        <strain evidence="2 3">WHA3</strain>
    </source>
</reference>
<evidence type="ECO:0000313" key="3">
    <source>
        <dbReference type="Proteomes" id="UP000722336"/>
    </source>
</evidence>
<dbReference type="PANTHER" id="PTHR37423">
    <property type="entry name" value="SOLUBLE LYTIC MUREIN TRANSGLYCOSYLASE-RELATED"/>
    <property type="match status" value="1"/>
</dbReference>
<organism evidence="2 3">
    <name type="scientific">Pacificimonas pallii</name>
    <dbReference type="NCBI Taxonomy" id="2827236"/>
    <lineage>
        <taxon>Bacteria</taxon>
        <taxon>Pseudomonadati</taxon>
        <taxon>Pseudomonadota</taxon>
        <taxon>Alphaproteobacteria</taxon>
        <taxon>Sphingomonadales</taxon>
        <taxon>Sphingosinicellaceae</taxon>
        <taxon>Pacificimonas</taxon>
    </lineage>
</organism>
<protein>
    <submittedName>
        <fullName evidence="2">Lytic transglycosylase domain-containing protein</fullName>
    </submittedName>
</protein>
<dbReference type="InterPro" id="IPR008258">
    <property type="entry name" value="Transglycosylase_SLT_dom_1"/>
</dbReference>
<evidence type="ECO:0000313" key="2">
    <source>
        <dbReference type="EMBL" id="MBV7257029.1"/>
    </source>
</evidence>
<dbReference type="RefSeq" id="WP_218445867.1">
    <property type="nucleotide sequence ID" value="NZ_JAGSPA010000003.1"/>
</dbReference>